<sequence>MRSQPSGRSRVARRMLSIPPIARDDETVVAPVVPGEIASGITM</sequence>
<proteinExistence type="predicted"/>
<reference evidence="1" key="1">
    <citation type="journal article" date="2015" name="Genome Announc.">
        <title>Complete Genome Sequence of the Bacteriochlorophyll b-Producing Photosynthetic Bacterium Blastochloris viridis.</title>
        <authorList>
            <person name="Tsukatani Y."/>
            <person name="Hirose Y."/>
            <person name="Harada J."/>
            <person name="Misawa N."/>
            <person name="Mori K."/>
            <person name="Inoue K."/>
            <person name="Tamiaki H."/>
        </authorList>
    </citation>
    <scope>NUCLEOTIDE SEQUENCE [LARGE SCALE GENOMIC DNA]</scope>
    <source>
        <strain evidence="1">DSM 133</strain>
    </source>
</reference>
<organism evidence="1">
    <name type="scientific">Blastochloris viridis</name>
    <name type="common">Rhodopseudomonas viridis</name>
    <dbReference type="NCBI Taxonomy" id="1079"/>
    <lineage>
        <taxon>Bacteria</taxon>
        <taxon>Pseudomonadati</taxon>
        <taxon>Pseudomonadota</taxon>
        <taxon>Alphaproteobacteria</taxon>
        <taxon>Hyphomicrobiales</taxon>
        <taxon>Blastochloridaceae</taxon>
        <taxon>Blastochloris</taxon>
    </lineage>
</organism>
<name>A0A182D307_BLAVI</name>
<gene>
    <name evidence="1" type="ORF">BV133_2212</name>
</gene>
<evidence type="ECO:0000313" key="1">
    <source>
        <dbReference type="EMBL" id="BAR99805.1"/>
    </source>
</evidence>
<protein>
    <submittedName>
        <fullName evidence="1">Uncharacterized protein</fullName>
    </submittedName>
</protein>
<accession>A0A182D307</accession>
<dbReference type="AlphaFoldDB" id="A0A182D307"/>
<dbReference type="EMBL" id="AP014854">
    <property type="protein sequence ID" value="BAR99805.1"/>
    <property type="molecule type" value="Genomic_DNA"/>
</dbReference>